<dbReference type="OrthoDB" id="2353604at2"/>
<protein>
    <recommendedName>
        <fullName evidence="3">Group-specific protein</fullName>
    </recommendedName>
</protein>
<evidence type="ECO:0000313" key="2">
    <source>
        <dbReference type="Proteomes" id="UP000077412"/>
    </source>
</evidence>
<organism evidence="1 2">
    <name type="scientific">Fictibacillus arsenicus</name>
    <dbReference type="NCBI Taxonomy" id="255247"/>
    <lineage>
        <taxon>Bacteria</taxon>
        <taxon>Bacillati</taxon>
        <taxon>Bacillota</taxon>
        <taxon>Bacilli</taxon>
        <taxon>Bacillales</taxon>
        <taxon>Fictibacillaceae</taxon>
        <taxon>Fictibacillus</taxon>
    </lineage>
</organism>
<name>A0A1B1Z8R5_9BACL</name>
<sequence>MGKCTIDHTLEDVKQKLVDQAAFMPKNLVREVEGSLTEKADQEFLNEVFHLLKKYDLADETEREERNEKLNDLVK</sequence>
<reference evidence="1 2" key="1">
    <citation type="submission" date="2016-08" db="EMBL/GenBank/DDBJ databases">
        <title>Complete genome sequence of Fictibacillus arsenicus G25-54, a strain with toxicity to nematodes and a potential arsenic-resistance activity.</title>
        <authorList>
            <person name="Zheng Z."/>
        </authorList>
    </citation>
    <scope>NUCLEOTIDE SEQUENCE [LARGE SCALE GENOMIC DNA]</scope>
    <source>
        <strain evidence="1 2">G25-54</strain>
    </source>
</reference>
<dbReference type="AlphaFoldDB" id="A0A1B1Z8R5"/>
<dbReference type="Proteomes" id="UP000077412">
    <property type="component" value="Chromosome"/>
</dbReference>
<gene>
    <name evidence="1" type="ORF">ABE41_017670</name>
</gene>
<evidence type="ECO:0008006" key="3">
    <source>
        <dbReference type="Google" id="ProtNLM"/>
    </source>
</evidence>
<accession>A0A1B1Z8R5</accession>
<dbReference type="RefSeq" id="WP_066293229.1">
    <property type="nucleotide sequence ID" value="NZ_CP016761.1"/>
</dbReference>
<dbReference type="KEGG" id="far:ABE41_017670"/>
<keyword evidence="2" id="KW-1185">Reference proteome</keyword>
<dbReference type="EMBL" id="CP016761">
    <property type="protein sequence ID" value="ANX13843.1"/>
    <property type="molecule type" value="Genomic_DNA"/>
</dbReference>
<proteinExistence type="predicted"/>
<evidence type="ECO:0000313" key="1">
    <source>
        <dbReference type="EMBL" id="ANX13843.1"/>
    </source>
</evidence>